<reference evidence="2" key="1">
    <citation type="submission" date="2023-06" db="EMBL/GenBank/DDBJ databases">
        <title>Conotoxin precursor O3 superfamily.</title>
        <authorList>
            <person name="Vijayasarathy M."/>
            <person name="Balaram P."/>
        </authorList>
    </citation>
    <scope>NUCLEOTIDE SEQUENCE</scope>
    <source>
        <strain evidence="2">1</strain>
    </source>
</reference>
<feature type="chain" id="PRO_5041207495" evidence="1">
    <location>
        <begin position="19"/>
        <end position="71"/>
    </location>
</feature>
<proteinExistence type="evidence at transcript level"/>
<dbReference type="AlphaFoldDB" id="A0AA50LU46"/>
<dbReference type="EMBL" id="OR141119">
    <property type="protein sequence ID" value="WMD30195.1"/>
    <property type="molecule type" value="mRNA"/>
</dbReference>
<evidence type="ECO:0000313" key="2">
    <source>
        <dbReference type="EMBL" id="WMD30195.1"/>
    </source>
</evidence>
<organism evidence="2">
    <name type="scientific">Conus araneosus</name>
    <name type="common">Cobweb cone</name>
    <dbReference type="NCBI Taxonomy" id="101286"/>
    <lineage>
        <taxon>Eukaryota</taxon>
        <taxon>Metazoa</taxon>
        <taxon>Spiralia</taxon>
        <taxon>Lophotrochozoa</taxon>
        <taxon>Mollusca</taxon>
        <taxon>Gastropoda</taxon>
        <taxon>Caenogastropoda</taxon>
        <taxon>Neogastropoda</taxon>
        <taxon>Conoidea</taxon>
        <taxon>Conidae</taxon>
        <taxon>Conus</taxon>
    </lineage>
</organism>
<accession>A0AA50LU46</accession>
<keyword evidence="1" id="KW-0732">Signal</keyword>
<evidence type="ECO:0000256" key="1">
    <source>
        <dbReference type="SAM" id="SignalP"/>
    </source>
</evidence>
<name>A0AA50LU46_CONAO</name>
<sequence length="71" mass="8016">MSGLGIMVLTLLLLVSMATNHQDGRVRRLMLRNRLRKMTCSSEDDCPDDQECCLDNLGDTEGFCIDDCTIY</sequence>
<feature type="signal peptide" evidence="1">
    <location>
        <begin position="1"/>
        <end position="18"/>
    </location>
</feature>
<protein>
    <submittedName>
        <fullName evidence="2">Conotoxin O3 superfamily protein</fullName>
    </submittedName>
</protein>